<sequence length="403" mass="45273">MWKLLIADDEPKIRRGLAKVLPWEEMGITVVGEAEHGLQAVELCEAHEPDILFVDICMPHLNGLEFIERLRQTRQDGIVIVISGHDEFRYAQQALKLGVFDYLLKPVMKSKLEDVVGKAVETLREARHEQQKRHFIEHQLGHHSAAIRSTFLNRWIGGQLSRDEIERNLAFFNLGLGGLVQLIVLKAVPNLDIGEKRRVWDKGLLAFSVHNIVQDLLADMSVPEHVVFTDAKGHILIVGNIGGGDWHSRCGVLQEQVERLLEKPILMELSPALHGVAELADGYARLAAIMENKSSLTPIVMLTKTYIERHYQNPALTLGDVAEGIQVSPTYLSKQLKKELGLSFIDYLTEVRIQKAILLLSDPHLKVYEVAEKVGYSSQHYFSSAFKKVTGTSPTLHKRGVST</sequence>
<dbReference type="PRINTS" id="PR00032">
    <property type="entry name" value="HTHARAC"/>
</dbReference>
<evidence type="ECO:0000256" key="1">
    <source>
        <dbReference type="ARBA" id="ARBA00004496"/>
    </source>
</evidence>
<dbReference type="InterPro" id="IPR051552">
    <property type="entry name" value="HptR"/>
</dbReference>
<reference evidence="11 12" key="1">
    <citation type="submission" date="2024-09" db="EMBL/GenBank/DDBJ databases">
        <authorList>
            <person name="Sun Q."/>
            <person name="Mori K."/>
        </authorList>
    </citation>
    <scope>NUCLEOTIDE SEQUENCE [LARGE SCALE GENOMIC DNA]</scope>
    <source>
        <strain evidence="11 12">TISTR 2452</strain>
    </source>
</reference>
<dbReference type="InterPro" id="IPR009057">
    <property type="entry name" value="Homeodomain-like_sf"/>
</dbReference>
<evidence type="ECO:0000256" key="8">
    <source>
        <dbReference type="PROSITE-ProRule" id="PRU00169"/>
    </source>
</evidence>
<dbReference type="EMBL" id="JBHMDO010000018">
    <property type="protein sequence ID" value="MFB9326432.1"/>
    <property type="molecule type" value="Genomic_DNA"/>
</dbReference>
<keyword evidence="7" id="KW-0804">Transcription</keyword>
<dbReference type="PANTHER" id="PTHR42713">
    <property type="entry name" value="HISTIDINE KINASE-RELATED"/>
    <property type="match status" value="1"/>
</dbReference>
<dbReference type="SMART" id="SM00342">
    <property type="entry name" value="HTH_ARAC"/>
    <property type="match status" value="1"/>
</dbReference>
<evidence type="ECO:0000313" key="11">
    <source>
        <dbReference type="EMBL" id="MFB9326432.1"/>
    </source>
</evidence>
<dbReference type="SMART" id="SM00448">
    <property type="entry name" value="REC"/>
    <property type="match status" value="1"/>
</dbReference>
<dbReference type="Proteomes" id="UP001589747">
    <property type="component" value="Unassembled WGS sequence"/>
</dbReference>
<name>A0ABV5KMG3_9BACL</name>
<dbReference type="RefSeq" id="WP_377493733.1">
    <property type="nucleotide sequence ID" value="NZ_JBHMDO010000018.1"/>
</dbReference>
<evidence type="ECO:0000256" key="3">
    <source>
        <dbReference type="ARBA" id="ARBA00022553"/>
    </source>
</evidence>
<feature type="domain" description="HTH araC/xylS-type" evidence="9">
    <location>
        <begin position="301"/>
        <end position="400"/>
    </location>
</feature>
<accession>A0ABV5KMG3</accession>
<keyword evidence="12" id="KW-1185">Reference proteome</keyword>
<dbReference type="SUPFAM" id="SSF46689">
    <property type="entry name" value="Homeodomain-like"/>
    <property type="match status" value="1"/>
</dbReference>
<dbReference type="Gene3D" id="1.10.10.60">
    <property type="entry name" value="Homeodomain-like"/>
    <property type="match status" value="2"/>
</dbReference>
<dbReference type="InterPro" id="IPR011006">
    <property type="entry name" value="CheY-like_superfamily"/>
</dbReference>
<dbReference type="PROSITE" id="PS01124">
    <property type="entry name" value="HTH_ARAC_FAMILY_2"/>
    <property type="match status" value="1"/>
</dbReference>
<feature type="domain" description="Response regulatory" evidence="10">
    <location>
        <begin position="3"/>
        <end position="120"/>
    </location>
</feature>
<dbReference type="Pfam" id="PF12833">
    <property type="entry name" value="HTH_18"/>
    <property type="match status" value="1"/>
</dbReference>
<evidence type="ECO:0000256" key="5">
    <source>
        <dbReference type="ARBA" id="ARBA00023015"/>
    </source>
</evidence>
<dbReference type="InterPro" id="IPR018062">
    <property type="entry name" value="HTH_AraC-typ_CS"/>
</dbReference>
<dbReference type="PANTHER" id="PTHR42713:SF3">
    <property type="entry name" value="TRANSCRIPTIONAL REGULATORY PROTEIN HPTR"/>
    <property type="match status" value="1"/>
</dbReference>
<evidence type="ECO:0000256" key="6">
    <source>
        <dbReference type="ARBA" id="ARBA00023125"/>
    </source>
</evidence>
<keyword evidence="5" id="KW-0805">Transcription regulation</keyword>
<keyword evidence="4" id="KW-0902">Two-component regulatory system</keyword>
<dbReference type="Gene3D" id="3.40.50.2300">
    <property type="match status" value="1"/>
</dbReference>
<proteinExistence type="predicted"/>
<dbReference type="PROSITE" id="PS50110">
    <property type="entry name" value="RESPONSE_REGULATORY"/>
    <property type="match status" value="1"/>
</dbReference>
<dbReference type="InterPro" id="IPR020449">
    <property type="entry name" value="Tscrpt_reg_AraC-type_HTH"/>
</dbReference>
<comment type="subcellular location">
    <subcellularLocation>
        <location evidence="1">Cytoplasm</location>
    </subcellularLocation>
</comment>
<evidence type="ECO:0000313" key="12">
    <source>
        <dbReference type="Proteomes" id="UP001589747"/>
    </source>
</evidence>
<evidence type="ECO:0000259" key="10">
    <source>
        <dbReference type="PROSITE" id="PS50110"/>
    </source>
</evidence>
<protein>
    <submittedName>
        <fullName evidence="11">Response regulator</fullName>
    </submittedName>
</protein>
<dbReference type="Pfam" id="PF00072">
    <property type="entry name" value="Response_reg"/>
    <property type="match status" value="1"/>
</dbReference>
<dbReference type="InterPro" id="IPR018060">
    <property type="entry name" value="HTH_AraC"/>
</dbReference>
<keyword evidence="2" id="KW-0963">Cytoplasm</keyword>
<dbReference type="SUPFAM" id="SSF52172">
    <property type="entry name" value="CheY-like"/>
    <property type="match status" value="1"/>
</dbReference>
<dbReference type="CDD" id="cd17536">
    <property type="entry name" value="REC_YesN-like"/>
    <property type="match status" value="1"/>
</dbReference>
<evidence type="ECO:0000256" key="4">
    <source>
        <dbReference type="ARBA" id="ARBA00023012"/>
    </source>
</evidence>
<organism evidence="11 12">
    <name type="scientific">Paenibacillus aurantiacus</name>
    <dbReference type="NCBI Taxonomy" id="1936118"/>
    <lineage>
        <taxon>Bacteria</taxon>
        <taxon>Bacillati</taxon>
        <taxon>Bacillota</taxon>
        <taxon>Bacilli</taxon>
        <taxon>Bacillales</taxon>
        <taxon>Paenibacillaceae</taxon>
        <taxon>Paenibacillus</taxon>
    </lineage>
</organism>
<dbReference type="InterPro" id="IPR001789">
    <property type="entry name" value="Sig_transdc_resp-reg_receiver"/>
</dbReference>
<evidence type="ECO:0000259" key="9">
    <source>
        <dbReference type="PROSITE" id="PS01124"/>
    </source>
</evidence>
<comment type="caution">
    <text evidence="11">The sequence shown here is derived from an EMBL/GenBank/DDBJ whole genome shotgun (WGS) entry which is preliminary data.</text>
</comment>
<dbReference type="PROSITE" id="PS00041">
    <property type="entry name" value="HTH_ARAC_FAMILY_1"/>
    <property type="match status" value="1"/>
</dbReference>
<evidence type="ECO:0000256" key="2">
    <source>
        <dbReference type="ARBA" id="ARBA00022490"/>
    </source>
</evidence>
<feature type="modified residue" description="4-aspartylphosphate" evidence="8">
    <location>
        <position position="55"/>
    </location>
</feature>
<evidence type="ECO:0000256" key="7">
    <source>
        <dbReference type="ARBA" id="ARBA00023163"/>
    </source>
</evidence>
<keyword evidence="3 8" id="KW-0597">Phosphoprotein</keyword>
<keyword evidence="6" id="KW-0238">DNA-binding</keyword>
<gene>
    <name evidence="11" type="ORF">ACFFSY_10960</name>
</gene>